<keyword evidence="1" id="KW-0808">Transferase</keyword>
<dbReference type="SUPFAM" id="SSF53448">
    <property type="entry name" value="Nucleotide-diphospho-sugar transferases"/>
    <property type="match status" value="1"/>
</dbReference>
<reference evidence="3 4" key="1">
    <citation type="submission" date="2018-05" db="EMBL/GenBank/DDBJ databases">
        <title>Complete Genome Sequences of Extremely Thermoacidophilic, Metal-Mobilizing Type-Strain Members of the Archaeal Family Sulfolobaceae: Acidianus brierleyi DSM-1651T, Acidianus sulfidivorans DSM-18786T, Metallosphaera hakonensis DSM-7519T, and Metallosphaera prunae DSM-10039T.</title>
        <authorList>
            <person name="Counts J.A."/>
            <person name="Kelly R.M."/>
        </authorList>
    </citation>
    <scope>NUCLEOTIDE SEQUENCE [LARGE SCALE GENOMIC DNA]</scope>
    <source>
        <strain evidence="3 4">DSM 1651</strain>
    </source>
</reference>
<sequence length="159" mass="17688">MAGGKGSRLSPRKPLLEVCSIPMIARVYNVAEKISTDIYIATIKNHVIEKELILRFPNIIYTSGKGYENDVLEAVTTIGFPVLVLPSDIPFLKIDYVKPLFTCKSSICTLLSRGKFVGISLWNSDNLNDFSSIESNVDIINVNTKEDLSIANKLCYENI</sequence>
<dbReference type="InterPro" id="IPR029044">
    <property type="entry name" value="Nucleotide-diphossugar_trans"/>
</dbReference>
<name>A0A2U9IIK5_9CREN</name>
<dbReference type="PANTHER" id="PTHR19136">
    <property type="entry name" value="MOLYBDENUM COFACTOR GUANYLYLTRANSFERASE"/>
    <property type="match status" value="1"/>
</dbReference>
<proteinExistence type="predicted"/>
<protein>
    <submittedName>
        <fullName evidence="3">Cobalamin biosynthesis protein CobY</fullName>
    </submittedName>
</protein>
<dbReference type="AlphaFoldDB" id="A0A2U9IIK5"/>
<evidence type="ECO:0000313" key="3">
    <source>
        <dbReference type="EMBL" id="AWR95872.1"/>
    </source>
</evidence>
<dbReference type="OrthoDB" id="28434at2157"/>
<dbReference type="GO" id="GO:0016779">
    <property type="term" value="F:nucleotidyltransferase activity"/>
    <property type="evidence" value="ECO:0007669"/>
    <property type="project" value="TreeGrafter"/>
</dbReference>
<dbReference type="Proteomes" id="UP000248044">
    <property type="component" value="Chromosome"/>
</dbReference>
<dbReference type="PANTHER" id="PTHR19136:SF86">
    <property type="entry name" value="ADENOSYLCOBINAMIDE-PHOSPHATE GUANYLYLTRANSFERASE"/>
    <property type="match status" value="1"/>
</dbReference>
<dbReference type="Gene3D" id="3.90.550.10">
    <property type="entry name" value="Spore Coat Polysaccharide Biosynthesis Protein SpsA, Chain A"/>
    <property type="match status" value="1"/>
</dbReference>
<organism evidence="3 4">
    <name type="scientific">Acidianus brierleyi</name>
    <dbReference type="NCBI Taxonomy" id="41673"/>
    <lineage>
        <taxon>Archaea</taxon>
        <taxon>Thermoproteota</taxon>
        <taxon>Thermoprotei</taxon>
        <taxon>Sulfolobales</taxon>
        <taxon>Sulfolobaceae</taxon>
        <taxon>Acidianus</taxon>
    </lineage>
</organism>
<dbReference type="InterPro" id="IPR025877">
    <property type="entry name" value="MobA-like_NTP_Trfase"/>
</dbReference>
<accession>A0A2U9IIK5</accession>
<evidence type="ECO:0000259" key="2">
    <source>
        <dbReference type="Pfam" id="PF12804"/>
    </source>
</evidence>
<evidence type="ECO:0000313" key="4">
    <source>
        <dbReference type="Proteomes" id="UP000248044"/>
    </source>
</evidence>
<dbReference type="Pfam" id="PF12804">
    <property type="entry name" value="NTP_transf_3"/>
    <property type="match status" value="1"/>
</dbReference>
<evidence type="ECO:0000256" key="1">
    <source>
        <dbReference type="ARBA" id="ARBA00022679"/>
    </source>
</evidence>
<dbReference type="EMBL" id="CP029289">
    <property type="protein sequence ID" value="AWR95872.1"/>
    <property type="molecule type" value="Genomic_DNA"/>
</dbReference>
<dbReference type="KEGG" id="abri:DFR85_01835"/>
<gene>
    <name evidence="3" type="ORF">DFR85_01835</name>
</gene>
<feature type="domain" description="MobA-like NTP transferase" evidence="2">
    <location>
        <begin position="1"/>
        <end position="103"/>
    </location>
</feature>
<keyword evidence="4" id="KW-1185">Reference proteome</keyword>